<keyword evidence="1" id="KW-1133">Transmembrane helix</keyword>
<dbReference type="STRING" id="47678.ERS852494_01639"/>
<gene>
    <name evidence="2" type="ORF">ERS852494_01639</name>
    <name evidence="3" type="ORF">ERS852558_04125</name>
</gene>
<accession>A0A174L1S3</accession>
<evidence type="ECO:0000313" key="3">
    <source>
        <dbReference type="EMBL" id="CUQ52176.1"/>
    </source>
</evidence>
<feature type="transmembrane region" description="Helical" evidence="1">
    <location>
        <begin position="357"/>
        <end position="378"/>
    </location>
</feature>
<feature type="transmembrane region" description="Helical" evidence="1">
    <location>
        <begin position="158"/>
        <end position="179"/>
    </location>
</feature>
<evidence type="ECO:0008006" key="6">
    <source>
        <dbReference type="Google" id="ProtNLM"/>
    </source>
</evidence>
<organism evidence="2 4">
    <name type="scientific">Bacteroides caccae</name>
    <dbReference type="NCBI Taxonomy" id="47678"/>
    <lineage>
        <taxon>Bacteria</taxon>
        <taxon>Pseudomonadati</taxon>
        <taxon>Bacteroidota</taxon>
        <taxon>Bacteroidia</taxon>
        <taxon>Bacteroidales</taxon>
        <taxon>Bacteroidaceae</taxon>
        <taxon>Bacteroides</taxon>
    </lineage>
</organism>
<name>A0A174L1S3_9BACE</name>
<feature type="transmembrane region" description="Helical" evidence="1">
    <location>
        <begin position="28"/>
        <end position="48"/>
    </location>
</feature>
<feature type="transmembrane region" description="Helical" evidence="1">
    <location>
        <begin position="239"/>
        <end position="260"/>
    </location>
</feature>
<dbReference type="EMBL" id="CZAI01000003">
    <property type="protein sequence ID" value="CUP15755.1"/>
    <property type="molecule type" value="Genomic_DNA"/>
</dbReference>
<evidence type="ECO:0000313" key="5">
    <source>
        <dbReference type="Proteomes" id="UP000095725"/>
    </source>
</evidence>
<dbReference type="NCBIfam" id="TIGR04370">
    <property type="entry name" value="glyco_rpt_poly"/>
    <property type="match status" value="1"/>
</dbReference>
<proteinExistence type="predicted"/>
<evidence type="ECO:0000313" key="2">
    <source>
        <dbReference type="EMBL" id="CUP15755.1"/>
    </source>
</evidence>
<keyword evidence="1" id="KW-0472">Membrane</keyword>
<dbReference type="EMBL" id="CZBL01000022">
    <property type="protein sequence ID" value="CUQ52176.1"/>
    <property type="molecule type" value="Genomic_DNA"/>
</dbReference>
<protein>
    <recommendedName>
        <fullName evidence="6">Oligosaccharide repeat unit polymerase</fullName>
    </recommendedName>
</protein>
<dbReference type="Proteomes" id="UP000095725">
    <property type="component" value="Unassembled WGS sequence"/>
</dbReference>
<feature type="transmembrane region" description="Helical" evidence="1">
    <location>
        <begin position="99"/>
        <end position="123"/>
    </location>
</feature>
<dbReference type="Proteomes" id="UP000095657">
    <property type="component" value="Unassembled WGS sequence"/>
</dbReference>
<keyword evidence="1" id="KW-0812">Transmembrane</keyword>
<feature type="transmembrane region" description="Helical" evidence="1">
    <location>
        <begin position="185"/>
        <end position="218"/>
    </location>
</feature>
<evidence type="ECO:0000313" key="4">
    <source>
        <dbReference type="Proteomes" id="UP000095657"/>
    </source>
</evidence>
<evidence type="ECO:0000256" key="1">
    <source>
        <dbReference type="SAM" id="Phobius"/>
    </source>
</evidence>
<reference evidence="4 5" key="1">
    <citation type="submission" date="2015-09" db="EMBL/GenBank/DDBJ databases">
        <authorList>
            <consortium name="Pathogen Informatics"/>
        </authorList>
    </citation>
    <scope>NUCLEOTIDE SEQUENCE [LARGE SCALE GENOMIC DNA]</scope>
    <source>
        <strain evidence="2 4">2789STDY5834880</strain>
        <strain evidence="3 5">2789STDY5834946</strain>
    </source>
</reference>
<feature type="transmembrane region" description="Helical" evidence="1">
    <location>
        <begin position="398"/>
        <end position="422"/>
    </location>
</feature>
<dbReference type="RefSeq" id="WP_055171134.1">
    <property type="nucleotide sequence ID" value="NZ_CP081920.1"/>
</dbReference>
<feature type="transmembrane region" description="Helical" evidence="1">
    <location>
        <begin position="55"/>
        <end position="72"/>
    </location>
</feature>
<dbReference type="AlphaFoldDB" id="A0A174L1S3"/>
<sequence length="441" mass="50275">MSYFCIFFFLIIGLSLYSRDKTFFSPAVSFTFLFVIIFIFATSGWYGMYQASTEAYLLISLGVLSFIFGTVANKKYSTKFAFYRTGKPINTSDLLKTKIYWSMLFICLSVLSVSIINILMFVLSGGTIGDVYVVAAAATDGATNELTKNSSQLLLESYIGYPLLYLLVPVSLVEFFSTYKNKYLIVAISLALLCVALDARRTYLTVFVLMIILCVYMHRKDFRYFSSDLLIKFHKSRKYALLLVPLFISLFIFVSSQRSIAADGQDNSSFLQTLTQYYGASVQFFGSSIHRAGIDDYTFGFSALRGFFAPFFGILKFLGMDSPSVLNDANTYLEFLHSHLLRISPEKNYNSFATCFFQFYCDGGIIGIVLLSFLYGYYAQYIFEKMVILKSKRAESAYVFFFANILMLSFVNMETVLALNFWPLVLVKFLYPNFNRLNTLK</sequence>